<dbReference type="PROSITE" id="PS50076">
    <property type="entry name" value="DNAJ_2"/>
    <property type="match status" value="1"/>
</dbReference>
<dbReference type="CDD" id="cd06257">
    <property type="entry name" value="DnaJ"/>
    <property type="match status" value="1"/>
</dbReference>
<accession>A0A813L1B9</accession>
<feature type="domain" description="J" evidence="1">
    <location>
        <begin position="71"/>
        <end position="138"/>
    </location>
</feature>
<dbReference type="EMBL" id="CAJNNW010032619">
    <property type="protein sequence ID" value="CAE8714301.1"/>
    <property type="molecule type" value="Genomic_DNA"/>
</dbReference>
<organism evidence="2 3">
    <name type="scientific">Polarella glacialis</name>
    <name type="common">Dinoflagellate</name>
    <dbReference type="NCBI Taxonomy" id="89957"/>
    <lineage>
        <taxon>Eukaryota</taxon>
        <taxon>Sar</taxon>
        <taxon>Alveolata</taxon>
        <taxon>Dinophyceae</taxon>
        <taxon>Suessiales</taxon>
        <taxon>Suessiaceae</taxon>
        <taxon>Polarella</taxon>
    </lineage>
</organism>
<dbReference type="AlphaFoldDB" id="A0A813L1B9"/>
<protein>
    <recommendedName>
        <fullName evidence="1">J domain-containing protein</fullName>
    </recommendedName>
</protein>
<dbReference type="SUPFAM" id="SSF46565">
    <property type="entry name" value="Chaperone J-domain"/>
    <property type="match status" value="1"/>
</dbReference>
<feature type="non-terminal residue" evidence="2">
    <location>
        <position position="174"/>
    </location>
</feature>
<comment type="caution">
    <text evidence="2">The sequence shown here is derived from an EMBL/GenBank/DDBJ whole genome shotgun (WGS) entry which is preliminary data.</text>
</comment>
<dbReference type="PRINTS" id="PR00625">
    <property type="entry name" value="JDOMAIN"/>
</dbReference>
<dbReference type="Pfam" id="PF00226">
    <property type="entry name" value="DnaJ"/>
    <property type="match status" value="1"/>
</dbReference>
<dbReference type="InterPro" id="IPR036869">
    <property type="entry name" value="J_dom_sf"/>
</dbReference>
<dbReference type="InterPro" id="IPR050817">
    <property type="entry name" value="DjlA_DnaK_co-chaperone"/>
</dbReference>
<evidence type="ECO:0000313" key="3">
    <source>
        <dbReference type="Proteomes" id="UP000626109"/>
    </source>
</evidence>
<evidence type="ECO:0000259" key="1">
    <source>
        <dbReference type="PROSITE" id="PS50076"/>
    </source>
</evidence>
<dbReference type="SMART" id="SM00271">
    <property type="entry name" value="DnaJ"/>
    <property type="match status" value="1"/>
</dbReference>
<gene>
    <name evidence="2" type="ORF">PGLA2088_LOCUS37936</name>
</gene>
<dbReference type="Gene3D" id="1.10.287.110">
    <property type="entry name" value="DnaJ domain"/>
    <property type="match status" value="1"/>
</dbReference>
<reference evidence="2" key="1">
    <citation type="submission" date="2021-02" db="EMBL/GenBank/DDBJ databases">
        <authorList>
            <person name="Dougan E. K."/>
            <person name="Rhodes N."/>
            <person name="Thang M."/>
            <person name="Chan C."/>
        </authorList>
    </citation>
    <scope>NUCLEOTIDE SEQUENCE</scope>
</reference>
<sequence>SSPKSEDPQAPTKAPEGRLCPITGLVGICPMAKKAEVKDGEPTPELKVLMFICWEEGGSKVSVGIYPHMSKHWEALELPDTSSKDEVKTQYRKLSVKYHPDKNPDDPGAKERFQKIQEAFEALKEISGNLAFPWDQHPDKQQVMSGKDVLKTFGFLGAEAVDTDPLKAQFMQHV</sequence>
<dbReference type="PANTHER" id="PTHR24074">
    <property type="entry name" value="CO-CHAPERONE PROTEIN DJLA"/>
    <property type="match status" value="1"/>
</dbReference>
<feature type="non-terminal residue" evidence="2">
    <location>
        <position position="1"/>
    </location>
</feature>
<dbReference type="InterPro" id="IPR001623">
    <property type="entry name" value="DnaJ_domain"/>
</dbReference>
<dbReference type="Proteomes" id="UP000626109">
    <property type="component" value="Unassembled WGS sequence"/>
</dbReference>
<name>A0A813L1B9_POLGL</name>
<proteinExistence type="predicted"/>
<evidence type="ECO:0000313" key="2">
    <source>
        <dbReference type="EMBL" id="CAE8714301.1"/>
    </source>
</evidence>